<proteinExistence type="predicted"/>
<keyword evidence="2" id="KW-1185">Reference proteome</keyword>
<evidence type="ECO:0000313" key="2">
    <source>
        <dbReference type="Proteomes" id="UP000821865"/>
    </source>
</evidence>
<sequence length="207" mass="22661">MRGLCQGCSLSPLLYILYVTSVKQKLLNCGLGFRLRYNMAGLAFADDLVLMAEGLQDLRALIDICHAKITCLELRFSCKETAIVHLAGPGTDEATIQLGDARVSTCPAYKYLGMQLSSDLDLYGQHETSLRQKALRAQCVLRRRILWGCNRYQMVRARQSARSLTAADYSVCLVNDGRGVLDYLSAHTMGERHIGGVGAPGTAASEV</sequence>
<gene>
    <name evidence="1" type="ORF">HPB49_007497</name>
</gene>
<dbReference type="Proteomes" id="UP000821865">
    <property type="component" value="Chromosome 4"/>
</dbReference>
<protein>
    <submittedName>
        <fullName evidence="1">Uncharacterized protein</fullName>
    </submittedName>
</protein>
<evidence type="ECO:0000313" key="1">
    <source>
        <dbReference type="EMBL" id="KAH7953373.1"/>
    </source>
</evidence>
<name>A0ACB8CVY8_DERSI</name>
<reference evidence="1" key="1">
    <citation type="submission" date="2020-05" db="EMBL/GenBank/DDBJ databases">
        <title>Large-scale comparative analyses of tick genomes elucidate their genetic diversity and vector capacities.</title>
        <authorList>
            <person name="Jia N."/>
            <person name="Wang J."/>
            <person name="Shi W."/>
            <person name="Du L."/>
            <person name="Sun Y."/>
            <person name="Zhan W."/>
            <person name="Jiang J."/>
            <person name="Wang Q."/>
            <person name="Zhang B."/>
            <person name="Ji P."/>
            <person name="Sakyi L.B."/>
            <person name="Cui X."/>
            <person name="Yuan T."/>
            <person name="Jiang B."/>
            <person name="Yang W."/>
            <person name="Lam T.T.-Y."/>
            <person name="Chang Q."/>
            <person name="Ding S."/>
            <person name="Wang X."/>
            <person name="Zhu J."/>
            <person name="Ruan X."/>
            <person name="Zhao L."/>
            <person name="Wei J."/>
            <person name="Que T."/>
            <person name="Du C."/>
            <person name="Cheng J."/>
            <person name="Dai P."/>
            <person name="Han X."/>
            <person name="Huang E."/>
            <person name="Gao Y."/>
            <person name="Liu J."/>
            <person name="Shao H."/>
            <person name="Ye R."/>
            <person name="Li L."/>
            <person name="Wei W."/>
            <person name="Wang X."/>
            <person name="Wang C."/>
            <person name="Yang T."/>
            <person name="Huo Q."/>
            <person name="Li W."/>
            <person name="Guo W."/>
            <person name="Chen H."/>
            <person name="Zhou L."/>
            <person name="Ni X."/>
            <person name="Tian J."/>
            <person name="Zhou Y."/>
            <person name="Sheng Y."/>
            <person name="Liu T."/>
            <person name="Pan Y."/>
            <person name="Xia L."/>
            <person name="Li J."/>
            <person name="Zhao F."/>
            <person name="Cao W."/>
        </authorList>
    </citation>
    <scope>NUCLEOTIDE SEQUENCE</scope>
    <source>
        <strain evidence="1">Dsil-2018</strain>
    </source>
</reference>
<organism evidence="1 2">
    <name type="scientific">Dermacentor silvarum</name>
    <name type="common">Tick</name>
    <dbReference type="NCBI Taxonomy" id="543639"/>
    <lineage>
        <taxon>Eukaryota</taxon>
        <taxon>Metazoa</taxon>
        <taxon>Ecdysozoa</taxon>
        <taxon>Arthropoda</taxon>
        <taxon>Chelicerata</taxon>
        <taxon>Arachnida</taxon>
        <taxon>Acari</taxon>
        <taxon>Parasitiformes</taxon>
        <taxon>Ixodida</taxon>
        <taxon>Ixodoidea</taxon>
        <taxon>Ixodidae</taxon>
        <taxon>Rhipicephalinae</taxon>
        <taxon>Dermacentor</taxon>
    </lineage>
</organism>
<accession>A0ACB8CVY8</accession>
<dbReference type="EMBL" id="CM023473">
    <property type="protein sequence ID" value="KAH7953373.1"/>
    <property type="molecule type" value="Genomic_DNA"/>
</dbReference>
<comment type="caution">
    <text evidence="1">The sequence shown here is derived from an EMBL/GenBank/DDBJ whole genome shotgun (WGS) entry which is preliminary data.</text>
</comment>